<dbReference type="EMBL" id="JAERRB010000005">
    <property type="protein sequence ID" value="MBL0742736.1"/>
    <property type="molecule type" value="Genomic_DNA"/>
</dbReference>
<organism evidence="1 2">
    <name type="scientific">Chryseolinea lacunae</name>
    <dbReference type="NCBI Taxonomy" id="2801331"/>
    <lineage>
        <taxon>Bacteria</taxon>
        <taxon>Pseudomonadati</taxon>
        <taxon>Bacteroidota</taxon>
        <taxon>Cytophagia</taxon>
        <taxon>Cytophagales</taxon>
        <taxon>Fulvivirgaceae</taxon>
        <taxon>Chryseolinea</taxon>
    </lineage>
</organism>
<sequence>MKQKQMRLRHINLCLVPKKILIAQTNLRLKQINLAMPQKQLLLLQTQLDMEQTQLLLPVRKFATPHPHFETHLFNLKMAHINLRRLRKNLKTMYCFLSRLQNITPLHPRQQGCLHADFDERQREKQPRADEISLARRNIVG</sequence>
<dbReference type="Proteomes" id="UP000613030">
    <property type="component" value="Unassembled WGS sequence"/>
</dbReference>
<comment type="caution">
    <text evidence="1">The sequence shown here is derived from an EMBL/GenBank/DDBJ whole genome shotgun (WGS) entry which is preliminary data.</text>
</comment>
<evidence type="ECO:0000313" key="2">
    <source>
        <dbReference type="Proteomes" id="UP000613030"/>
    </source>
</evidence>
<name>A0ABS1KTH8_9BACT</name>
<gene>
    <name evidence="1" type="ORF">JI741_16035</name>
</gene>
<keyword evidence="2" id="KW-1185">Reference proteome</keyword>
<evidence type="ECO:0000313" key="1">
    <source>
        <dbReference type="EMBL" id="MBL0742736.1"/>
    </source>
</evidence>
<dbReference type="RefSeq" id="WP_202011293.1">
    <property type="nucleotide sequence ID" value="NZ_JAERRB010000005.1"/>
</dbReference>
<protein>
    <submittedName>
        <fullName evidence="1">Uncharacterized protein</fullName>
    </submittedName>
</protein>
<accession>A0ABS1KTH8</accession>
<proteinExistence type="predicted"/>
<reference evidence="1 2" key="1">
    <citation type="submission" date="2021-01" db="EMBL/GenBank/DDBJ databases">
        <title>Chryseolinea sp. Jin1 Genome sequencing and assembly.</title>
        <authorList>
            <person name="Kim I."/>
        </authorList>
    </citation>
    <scope>NUCLEOTIDE SEQUENCE [LARGE SCALE GENOMIC DNA]</scope>
    <source>
        <strain evidence="1 2">Jin1</strain>
    </source>
</reference>